<name>A0A2N7QG81_9BACT</name>
<evidence type="ECO:0000256" key="2">
    <source>
        <dbReference type="ARBA" id="ARBA00022475"/>
    </source>
</evidence>
<evidence type="ECO:0000313" key="7">
    <source>
        <dbReference type="EMBL" id="PMP97960.1"/>
    </source>
</evidence>
<dbReference type="Pfam" id="PF03706">
    <property type="entry name" value="LPG_synthase_TM"/>
    <property type="match status" value="1"/>
</dbReference>
<accession>A0A2N7QG81</accession>
<sequence>MYKNILYGLFFTITIIFFSFLYILSKNFPINFVQIIYFINKKYLLFSLCFIFIFYTFDNLRIFIIAQSLGLKYSFLYGYVITLVNTFGATVTPFFLGGELLPFYTLKRIKGKIYQIMSLITLKAISGFSFYLIFLPFTIHSLLRNPKEAKGIIFLFLFFLFLTIFLFILWQIVFKKSLKFINKESFKSVKYTLSKYIIVCKDFFKEKRLIFLLVLICSLFMYSSLIFTGIFLVKAFNQNTDFKKIFFAQLPLIYAIFMSPTPGGSGIGEIGALTVFDKFINIESLGTFAIFWRIITQYLGAFIGGILFLILIIKDIHKKNV</sequence>
<feature type="transmembrane region" description="Helical" evidence="6">
    <location>
        <begin position="209"/>
        <end position="233"/>
    </location>
</feature>
<dbReference type="Proteomes" id="UP000235619">
    <property type="component" value="Unassembled WGS sequence"/>
</dbReference>
<evidence type="ECO:0000256" key="5">
    <source>
        <dbReference type="ARBA" id="ARBA00023136"/>
    </source>
</evidence>
<keyword evidence="5 6" id="KW-0472">Membrane</keyword>
<comment type="caution">
    <text evidence="7">The sequence shown here is derived from an EMBL/GenBank/DDBJ whole genome shotgun (WGS) entry which is preliminary data.</text>
</comment>
<feature type="transmembrane region" description="Helical" evidence="6">
    <location>
        <begin position="76"/>
        <end position="96"/>
    </location>
</feature>
<keyword evidence="3 6" id="KW-0812">Transmembrane</keyword>
<evidence type="ECO:0008006" key="9">
    <source>
        <dbReference type="Google" id="ProtNLM"/>
    </source>
</evidence>
<feature type="transmembrane region" description="Helical" evidence="6">
    <location>
        <begin position="6"/>
        <end position="24"/>
    </location>
</feature>
<dbReference type="GO" id="GO:0005886">
    <property type="term" value="C:plasma membrane"/>
    <property type="evidence" value="ECO:0007669"/>
    <property type="project" value="UniProtKB-SubCell"/>
</dbReference>
<evidence type="ECO:0000313" key="8">
    <source>
        <dbReference type="Proteomes" id="UP000235619"/>
    </source>
</evidence>
<dbReference type="InterPro" id="IPR022791">
    <property type="entry name" value="L-PG_synthase/AglD"/>
</dbReference>
<dbReference type="NCBIfam" id="TIGR00374">
    <property type="entry name" value="flippase-like domain"/>
    <property type="match status" value="1"/>
</dbReference>
<feature type="transmembrane region" description="Helical" evidence="6">
    <location>
        <begin position="116"/>
        <end position="139"/>
    </location>
</feature>
<keyword evidence="4 6" id="KW-1133">Transmembrane helix</keyword>
<dbReference type="EMBL" id="PNJD01000085">
    <property type="protein sequence ID" value="PMP97960.1"/>
    <property type="molecule type" value="Genomic_DNA"/>
</dbReference>
<proteinExistence type="predicted"/>
<protein>
    <recommendedName>
        <fullName evidence="9">Flippase-like domain-containing protein</fullName>
    </recommendedName>
</protein>
<dbReference type="PANTHER" id="PTHR37693">
    <property type="entry name" value="PHOSPHATIDYLGLYCEROL LYSYLTRANSFERASE"/>
    <property type="match status" value="1"/>
</dbReference>
<gene>
    <name evidence="7" type="ORF">C0169_01365</name>
</gene>
<evidence type="ECO:0000256" key="6">
    <source>
        <dbReference type="SAM" id="Phobius"/>
    </source>
</evidence>
<feature type="transmembrane region" description="Helical" evidence="6">
    <location>
        <begin position="290"/>
        <end position="313"/>
    </location>
</feature>
<evidence type="ECO:0000256" key="1">
    <source>
        <dbReference type="ARBA" id="ARBA00004651"/>
    </source>
</evidence>
<comment type="subcellular location">
    <subcellularLocation>
        <location evidence="1">Cell membrane</location>
        <topology evidence="1">Multi-pass membrane protein</topology>
    </subcellularLocation>
</comment>
<dbReference type="AlphaFoldDB" id="A0A2N7QG81"/>
<evidence type="ECO:0000256" key="4">
    <source>
        <dbReference type="ARBA" id="ARBA00022989"/>
    </source>
</evidence>
<dbReference type="PANTHER" id="PTHR37693:SF1">
    <property type="entry name" value="INTEGRAL MEMBRANE PROTEIN"/>
    <property type="match status" value="1"/>
</dbReference>
<keyword evidence="2" id="KW-1003">Cell membrane</keyword>
<evidence type="ECO:0000256" key="3">
    <source>
        <dbReference type="ARBA" id="ARBA00022692"/>
    </source>
</evidence>
<organism evidence="7 8">
    <name type="scientific">Thermodesulfobacterium geofontis</name>
    <dbReference type="NCBI Taxonomy" id="1295609"/>
    <lineage>
        <taxon>Bacteria</taxon>
        <taxon>Pseudomonadati</taxon>
        <taxon>Thermodesulfobacteriota</taxon>
        <taxon>Thermodesulfobacteria</taxon>
        <taxon>Thermodesulfobacteriales</taxon>
        <taxon>Thermodesulfobacteriaceae</taxon>
        <taxon>Thermodesulfobacterium</taxon>
    </lineage>
</organism>
<feature type="transmembrane region" description="Helical" evidence="6">
    <location>
        <begin position="44"/>
        <end position="64"/>
    </location>
</feature>
<reference evidence="7 8" key="1">
    <citation type="submission" date="2018-01" db="EMBL/GenBank/DDBJ databases">
        <title>Metagenomic assembled genomes from two thermal pools in the Uzon Caldera, Kamchatka, Russia.</title>
        <authorList>
            <person name="Wilkins L."/>
            <person name="Ettinger C."/>
        </authorList>
    </citation>
    <scope>NUCLEOTIDE SEQUENCE [LARGE SCALE GENOMIC DNA]</scope>
    <source>
        <strain evidence="7">ARK-04</strain>
    </source>
</reference>
<feature type="transmembrane region" description="Helical" evidence="6">
    <location>
        <begin position="151"/>
        <end position="173"/>
    </location>
</feature>